<proteinExistence type="predicted"/>
<dbReference type="Proteomes" id="UP000054248">
    <property type="component" value="Unassembled WGS sequence"/>
</dbReference>
<accession>A0A0C3Q2Q1</accession>
<reference evidence="4" key="2">
    <citation type="submission" date="2015-01" db="EMBL/GenBank/DDBJ databases">
        <title>Evolutionary Origins and Diversification of the Mycorrhizal Mutualists.</title>
        <authorList>
            <consortium name="DOE Joint Genome Institute"/>
            <consortium name="Mycorrhizal Genomics Consortium"/>
            <person name="Kohler A."/>
            <person name="Kuo A."/>
            <person name="Nagy L.G."/>
            <person name="Floudas D."/>
            <person name="Copeland A."/>
            <person name="Barry K.W."/>
            <person name="Cichocki N."/>
            <person name="Veneault-Fourrey C."/>
            <person name="LaButti K."/>
            <person name="Lindquist E.A."/>
            <person name="Lipzen A."/>
            <person name="Lundell T."/>
            <person name="Morin E."/>
            <person name="Murat C."/>
            <person name="Riley R."/>
            <person name="Ohm R."/>
            <person name="Sun H."/>
            <person name="Tunlid A."/>
            <person name="Henrissat B."/>
            <person name="Grigoriev I.V."/>
            <person name="Hibbett D.S."/>
            <person name="Martin F."/>
        </authorList>
    </citation>
    <scope>NUCLEOTIDE SEQUENCE [LARGE SCALE GENOMIC DNA]</scope>
    <source>
        <strain evidence="3 4">MUT 4182</strain>
    </source>
</reference>
<dbReference type="AlphaFoldDB" id="A0A0C3Q2Q1"/>
<feature type="compositionally biased region" description="Low complexity" evidence="1">
    <location>
        <begin position="121"/>
        <end position="136"/>
    </location>
</feature>
<feature type="region of interest" description="Disordered" evidence="1">
    <location>
        <begin position="103"/>
        <end position="158"/>
    </location>
</feature>
<evidence type="ECO:0000256" key="1">
    <source>
        <dbReference type="SAM" id="MobiDB-lite"/>
    </source>
</evidence>
<reference evidence="2" key="3">
    <citation type="submission" date="2015-02" db="EMBL/GenBank/DDBJ databases">
        <title>Evolutionary Origins and Diversification of the Mycorrhizal Mutualists.</title>
        <authorList>
            <consortium name="DOE Joint Genome Institute"/>
            <consortium name="Mycorrhizal Genomics Consortium"/>
            <person name="Kohler A."/>
            <person name="Kuo A."/>
            <person name="Nagy L.G."/>
            <person name="Floudas D."/>
            <person name="Copeland A."/>
            <person name="Barry K.W."/>
            <person name="Cichocki N."/>
            <person name="Veneault-Fourrey C."/>
            <person name="LaButti K."/>
            <person name="Lindquist E.A."/>
            <person name="Lipzen A."/>
            <person name="Lundell T."/>
            <person name="Morin E."/>
            <person name="Murat C."/>
            <person name="Riley R."/>
            <person name="Ohm R."/>
            <person name="Sun H."/>
            <person name="Tunlid A."/>
            <person name="Henrissat B."/>
            <person name="Grigoriev I.V."/>
            <person name="Hibbett D.S."/>
            <person name="Martin F."/>
        </authorList>
    </citation>
    <scope>NUCLEOTIDE SEQUENCE</scope>
    <source>
        <strain evidence="2 4">MUT 4182</strain>
    </source>
</reference>
<evidence type="ECO:0000313" key="2">
    <source>
        <dbReference type="EMBL" id="KIO17136.1"/>
    </source>
</evidence>
<dbReference type="HOGENOM" id="CLU_1143271_0_0_1"/>
<gene>
    <name evidence="3" type="ORF">M407DRAFT_33041</name>
    <name evidence="2" type="ORF">M407DRAFT_33215</name>
</gene>
<name>A0A0C3Q2Q1_9AGAM</name>
<reference evidence="2 4" key="1">
    <citation type="submission" date="2014-04" db="EMBL/GenBank/DDBJ databases">
        <authorList>
            <consortium name="DOE Joint Genome Institute"/>
            <person name="Kuo A."/>
            <person name="Girlanda M."/>
            <person name="Perotto S."/>
            <person name="Kohler A."/>
            <person name="Nagy L.G."/>
            <person name="Floudas D."/>
            <person name="Copeland A."/>
            <person name="Barry K.W."/>
            <person name="Cichocki N."/>
            <person name="Veneault-Fourrey C."/>
            <person name="LaButti K."/>
            <person name="Lindquist E.A."/>
            <person name="Lipzen A."/>
            <person name="Lundell T."/>
            <person name="Morin E."/>
            <person name="Murat C."/>
            <person name="Sun H."/>
            <person name="Tunlid A."/>
            <person name="Henrissat B."/>
            <person name="Grigoriev I.V."/>
            <person name="Hibbett D.S."/>
            <person name="Martin F."/>
            <person name="Nordberg H.P."/>
            <person name="Cantor M.N."/>
            <person name="Hua S.X."/>
        </authorList>
    </citation>
    <scope>NUCLEOTIDE SEQUENCE [LARGE SCALE GENOMIC DNA]</scope>
    <source>
        <strain evidence="2 4">MUT 4182</strain>
    </source>
</reference>
<evidence type="ECO:0000313" key="3">
    <source>
        <dbReference type="EMBL" id="KIO17306.1"/>
    </source>
</evidence>
<sequence>MPPRDEPSEGDRFTSNFEYGQCGADGVGTFGLDLYGLIGDTAKCARTASVTLRKGAAIHEDKLKIISALLAPITSSGPIAPTASVPLGPTPFFNLTPSATLNQTAHPACSHQRPRLSQQRNSNSSSKSGNTKMGNSRPGSPLALGTDGTSTNTNQSTTQDLIANPTSTLNYFSPFHIPGYLDSQEKHLNDGRRNRYPHLVLSGIRTAFLDRWILTHVLQCRRSENDRQIATPLSLFASDNTGE</sequence>
<organism evidence="2 4">
    <name type="scientific">Tulasnella calospora MUT 4182</name>
    <dbReference type="NCBI Taxonomy" id="1051891"/>
    <lineage>
        <taxon>Eukaryota</taxon>
        <taxon>Fungi</taxon>
        <taxon>Dikarya</taxon>
        <taxon>Basidiomycota</taxon>
        <taxon>Agaricomycotina</taxon>
        <taxon>Agaricomycetes</taxon>
        <taxon>Cantharellales</taxon>
        <taxon>Tulasnellaceae</taxon>
        <taxon>Tulasnella</taxon>
    </lineage>
</organism>
<dbReference type="EMBL" id="KN823426">
    <property type="protein sequence ID" value="KIO17136.1"/>
    <property type="molecule type" value="Genomic_DNA"/>
</dbReference>
<evidence type="ECO:0000313" key="4">
    <source>
        <dbReference type="Proteomes" id="UP000054248"/>
    </source>
</evidence>
<feature type="compositionally biased region" description="Low complexity" evidence="1">
    <location>
        <begin position="145"/>
        <end position="158"/>
    </location>
</feature>
<dbReference type="EMBL" id="KN823401">
    <property type="protein sequence ID" value="KIO17306.1"/>
    <property type="molecule type" value="Genomic_DNA"/>
</dbReference>
<keyword evidence="4" id="KW-1185">Reference proteome</keyword>
<protein>
    <submittedName>
        <fullName evidence="2">Uncharacterized protein</fullName>
    </submittedName>
</protein>